<proteinExistence type="inferred from homology"/>
<dbReference type="PANTHER" id="PTHR30576:SF0">
    <property type="entry name" value="UNDECAPRENYL-PHOSPHATE N-ACETYLGALACTOSAMINYL 1-PHOSPHATE TRANSFERASE-RELATED"/>
    <property type="match status" value="1"/>
</dbReference>
<evidence type="ECO:0000256" key="2">
    <source>
        <dbReference type="SAM" id="Phobius"/>
    </source>
</evidence>
<dbReference type="RefSeq" id="WP_021674214.1">
    <property type="nucleotide sequence ID" value="NZ_KI259731.1"/>
</dbReference>
<dbReference type="Pfam" id="PF02397">
    <property type="entry name" value="Bac_transf"/>
    <property type="match status" value="1"/>
</dbReference>
<keyword evidence="2" id="KW-1133">Transmembrane helix</keyword>
<dbReference type="OrthoDB" id="9808602at2"/>
<evidence type="ECO:0000313" key="5">
    <source>
        <dbReference type="Proteomes" id="UP000016617"/>
    </source>
</evidence>
<dbReference type="InterPro" id="IPR003362">
    <property type="entry name" value="Bact_transf"/>
</dbReference>
<keyword evidence="2" id="KW-0812">Transmembrane</keyword>
<dbReference type="PANTHER" id="PTHR30576">
    <property type="entry name" value="COLANIC BIOSYNTHESIS UDP-GLUCOSE LIPID CARRIER TRANSFERASE"/>
    <property type="match status" value="1"/>
</dbReference>
<dbReference type="AlphaFoldDB" id="U2J1C1"/>
<dbReference type="PATRIC" id="fig|1227275.3.peg.1871"/>
<name>U2J1C1_9STRE</name>
<keyword evidence="2" id="KW-0472">Membrane</keyword>
<gene>
    <name evidence="4" type="ORF">HMPREF1557_02079</name>
</gene>
<keyword evidence="4" id="KW-0808">Transferase</keyword>
<organism evidence="4 5">
    <name type="scientific">Streptococcus sobrinus W1703</name>
    <dbReference type="NCBI Taxonomy" id="1227275"/>
    <lineage>
        <taxon>Bacteria</taxon>
        <taxon>Bacillati</taxon>
        <taxon>Bacillota</taxon>
        <taxon>Bacilli</taxon>
        <taxon>Lactobacillales</taxon>
        <taxon>Streptococcaceae</taxon>
        <taxon>Streptococcus</taxon>
    </lineage>
</organism>
<protein>
    <submittedName>
        <fullName evidence="4">Putative undecaprenyl-phosphate galactose phosphotransferase</fullName>
    </submittedName>
</protein>
<comment type="similarity">
    <text evidence="1">Belongs to the bacterial sugar transferase family.</text>
</comment>
<sequence>MLASKKYKHKAKSNVYESVVKRFLDFCIGLIGTVVFFMPLSLVIFICYLFGKDCGPIIFRQERMGLNGKPFKIMKFRSMVVNAEELLENDLELYQTYVANGYKFPEGQDPRLTRIGNFIRKTSLDEIPQFINILKGDMSLIGPRPILPFELSEYTTREQKDLFSVKPGITGWWQVSGRSDVHYPERAQLQVYYPRHISFGLDFKIFFMTFKQVIKGDGAQ</sequence>
<reference evidence="4 5" key="1">
    <citation type="submission" date="2013-06" db="EMBL/GenBank/DDBJ databases">
        <authorList>
            <person name="Weinstock G."/>
            <person name="Sodergren E."/>
            <person name="Lobos E.A."/>
            <person name="Fulton L."/>
            <person name="Fulton R."/>
            <person name="Courtney L."/>
            <person name="Fronick C."/>
            <person name="O'Laughlin M."/>
            <person name="Godfrey J."/>
            <person name="Wilson R.M."/>
            <person name="Miner T."/>
            <person name="Farmer C."/>
            <person name="Delehaunty K."/>
            <person name="Cordes M."/>
            <person name="Minx P."/>
            <person name="Tomlinson C."/>
            <person name="Chen J."/>
            <person name="Wollam A."/>
            <person name="Pepin K.H."/>
            <person name="Bhonagiri V."/>
            <person name="Zhang X."/>
            <person name="Warren W."/>
            <person name="Mitreva M."/>
            <person name="Mardis E.R."/>
            <person name="Wilson R.K."/>
        </authorList>
    </citation>
    <scope>NUCLEOTIDE SEQUENCE [LARGE SCALE GENOMIC DNA]</scope>
    <source>
        <strain evidence="4 5">W1703</strain>
    </source>
</reference>
<comment type="caution">
    <text evidence="4">The sequence shown here is derived from an EMBL/GenBank/DDBJ whole genome shotgun (WGS) entry which is preliminary data.</text>
</comment>
<dbReference type="EMBL" id="AWVA01000121">
    <property type="protein sequence ID" value="ERJ73857.1"/>
    <property type="molecule type" value="Genomic_DNA"/>
</dbReference>
<evidence type="ECO:0000256" key="1">
    <source>
        <dbReference type="ARBA" id="ARBA00006464"/>
    </source>
</evidence>
<evidence type="ECO:0000259" key="3">
    <source>
        <dbReference type="Pfam" id="PF02397"/>
    </source>
</evidence>
<feature type="domain" description="Bacterial sugar transferase" evidence="3">
    <location>
        <begin position="21"/>
        <end position="215"/>
    </location>
</feature>
<dbReference type="GO" id="GO:0016780">
    <property type="term" value="F:phosphotransferase activity, for other substituted phosphate groups"/>
    <property type="evidence" value="ECO:0007669"/>
    <property type="project" value="TreeGrafter"/>
</dbReference>
<dbReference type="Proteomes" id="UP000016617">
    <property type="component" value="Unassembled WGS sequence"/>
</dbReference>
<evidence type="ECO:0000313" key="4">
    <source>
        <dbReference type="EMBL" id="ERJ73857.1"/>
    </source>
</evidence>
<dbReference type="HOGENOM" id="CLU_024920_1_0_9"/>
<accession>U2J1C1</accession>
<feature type="transmembrane region" description="Helical" evidence="2">
    <location>
        <begin position="26"/>
        <end position="51"/>
    </location>
</feature>